<dbReference type="RefSeq" id="WP_084665495.1">
    <property type="nucleotide sequence ID" value="NZ_LT838272.1"/>
</dbReference>
<keyword evidence="8" id="KW-1185">Reference proteome</keyword>
<keyword evidence="5 6" id="KW-0472">Membrane</keyword>
<evidence type="ECO:0000256" key="3">
    <source>
        <dbReference type="ARBA" id="ARBA00022692"/>
    </source>
</evidence>
<dbReference type="AlphaFoldDB" id="A0A1W1VWA6"/>
<dbReference type="Proteomes" id="UP000192569">
    <property type="component" value="Chromosome I"/>
</dbReference>
<dbReference type="PANTHER" id="PTHR21716:SF68">
    <property type="entry name" value="TRANSPORT PROTEIN YTVI-RELATED"/>
    <property type="match status" value="1"/>
</dbReference>
<name>A0A1W1VWA6_9FIRM</name>
<comment type="subcellular location">
    <subcellularLocation>
        <location evidence="1">Membrane</location>
        <topology evidence="1">Multi-pass membrane protein</topology>
    </subcellularLocation>
</comment>
<evidence type="ECO:0000256" key="5">
    <source>
        <dbReference type="ARBA" id="ARBA00023136"/>
    </source>
</evidence>
<feature type="transmembrane region" description="Helical" evidence="6">
    <location>
        <begin position="172"/>
        <end position="194"/>
    </location>
</feature>
<feature type="transmembrane region" description="Helical" evidence="6">
    <location>
        <begin position="259"/>
        <end position="286"/>
    </location>
</feature>
<dbReference type="InterPro" id="IPR014227">
    <property type="entry name" value="YtvI-like"/>
</dbReference>
<evidence type="ECO:0000256" key="6">
    <source>
        <dbReference type="SAM" id="Phobius"/>
    </source>
</evidence>
<feature type="transmembrane region" description="Helical" evidence="6">
    <location>
        <begin position="12"/>
        <end position="33"/>
    </location>
</feature>
<dbReference type="InterPro" id="IPR002549">
    <property type="entry name" value="AI-2E-like"/>
</dbReference>
<evidence type="ECO:0000256" key="1">
    <source>
        <dbReference type="ARBA" id="ARBA00004141"/>
    </source>
</evidence>
<dbReference type="EMBL" id="LT838272">
    <property type="protein sequence ID" value="SMB97657.1"/>
    <property type="molecule type" value="Genomic_DNA"/>
</dbReference>
<dbReference type="GO" id="GO:0055085">
    <property type="term" value="P:transmembrane transport"/>
    <property type="evidence" value="ECO:0007669"/>
    <property type="project" value="TreeGrafter"/>
</dbReference>
<accession>A0A1W1VWA6</accession>
<dbReference type="NCBIfam" id="TIGR02872">
    <property type="entry name" value="spore_ytvI"/>
    <property type="match status" value="1"/>
</dbReference>
<evidence type="ECO:0000313" key="7">
    <source>
        <dbReference type="EMBL" id="SMB97657.1"/>
    </source>
</evidence>
<keyword evidence="3 6" id="KW-0812">Transmembrane</keyword>
<evidence type="ECO:0000256" key="4">
    <source>
        <dbReference type="ARBA" id="ARBA00022989"/>
    </source>
</evidence>
<organism evidence="7 8">
    <name type="scientific">Thermanaeromonas toyohensis ToBE</name>
    <dbReference type="NCBI Taxonomy" id="698762"/>
    <lineage>
        <taxon>Bacteria</taxon>
        <taxon>Bacillati</taxon>
        <taxon>Bacillota</taxon>
        <taxon>Clostridia</taxon>
        <taxon>Neomoorellales</taxon>
        <taxon>Neomoorellaceae</taxon>
        <taxon>Thermanaeromonas</taxon>
    </lineage>
</organism>
<dbReference type="PANTHER" id="PTHR21716">
    <property type="entry name" value="TRANSMEMBRANE PROTEIN"/>
    <property type="match status" value="1"/>
</dbReference>
<reference evidence="7 8" key="1">
    <citation type="submission" date="2017-04" db="EMBL/GenBank/DDBJ databases">
        <authorList>
            <person name="Afonso C.L."/>
            <person name="Miller P.J."/>
            <person name="Scott M.A."/>
            <person name="Spackman E."/>
            <person name="Goraichik I."/>
            <person name="Dimitrov K.M."/>
            <person name="Suarez D.L."/>
            <person name="Swayne D.E."/>
        </authorList>
    </citation>
    <scope>NUCLEOTIDE SEQUENCE [LARGE SCALE GENOMIC DNA]</scope>
    <source>
        <strain evidence="7 8">ToBE</strain>
    </source>
</reference>
<feature type="transmembrane region" description="Helical" evidence="6">
    <location>
        <begin position="333"/>
        <end position="355"/>
    </location>
</feature>
<sequence>MSGPSNHYTRLLYMLLVILITAVVFILTFYYLFPAVATIVKSLVSVLLPFVGGALLAAIIDPIVNFLQLRFHFPRTLATLATLLLLLFLVTWGIFILISSLVAEIQSLVSNLPLQAQNFAFIFQEFLNRLQQLYPFKDSSPPGFYETFQSALNNTALTAREVLVRALKALSVFLSSLPEMFIMLLITLVSAFFFSRDKNLVLENFYLIIPRRYRERALKILETFSRAVIGFLRAEIFLISLQTAQCIIGLLLLRVNYALVFAFLIGLSDFLPIIGPGAVFIPWIAIELITGHYSLGIALLVLYGSVITLRQILQPKLVAVNLGLYPLTTLIALYTGLKLLGVVGLALGPLTVVIFKTILASQSTSRDD</sequence>
<feature type="transmembrane region" description="Helical" evidence="6">
    <location>
        <begin position="293"/>
        <end position="313"/>
    </location>
</feature>
<feature type="transmembrane region" description="Helical" evidence="6">
    <location>
        <begin position="236"/>
        <end position="253"/>
    </location>
</feature>
<dbReference type="STRING" id="698762.SAMN00808754_1909"/>
<gene>
    <name evidence="7" type="ORF">SAMN00808754_1909</name>
</gene>
<proteinExistence type="inferred from homology"/>
<dbReference type="Pfam" id="PF01594">
    <property type="entry name" value="AI-2E_transport"/>
    <property type="match status" value="1"/>
</dbReference>
<comment type="similarity">
    <text evidence="2">Belongs to the autoinducer-2 exporter (AI-2E) (TC 2.A.86) family.</text>
</comment>
<keyword evidence="4 6" id="KW-1133">Transmembrane helix</keyword>
<feature type="transmembrane region" description="Helical" evidence="6">
    <location>
        <begin position="39"/>
        <end position="64"/>
    </location>
</feature>
<evidence type="ECO:0000256" key="2">
    <source>
        <dbReference type="ARBA" id="ARBA00009773"/>
    </source>
</evidence>
<dbReference type="GO" id="GO:0016020">
    <property type="term" value="C:membrane"/>
    <property type="evidence" value="ECO:0007669"/>
    <property type="project" value="UniProtKB-SubCell"/>
</dbReference>
<protein>
    <submittedName>
        <fullName evidence="7">Sporulation integral membrane protein YtvI</fullName>
    </submittedName>
</protein>
<evidence type="ECO:0000313" key="8">
    <source>
        <dbReference type="Proteomes" id="UP000192569"/>
    </source>
</evidence>
<feature type="transmembrane region" description="Helical" evidence="6">
    <location>
        <begin position="76"/>
        <end position="103"/>
    </location>
</feature>